<dbReference type="InterPro" id="IPR039426">
    <property type="entry name" value="TonB-dep_rcpt-like"/>
</dbReference>
<dbReference type="EMBL" id="CP041730">
    <property type="protein sequence ID" value="QDQ27866.1"/>
    <property type="molecule type" value="Genomic_DNA"/>
</dbReference>
<evidence type="ECO:0000259" key="13">
    <source>
        <dbReference type="Pfam" id="PF00593"/>
    </source>
</evidence>
<evidence type="ECO:0000256" key="5">
    <source>
        <dbReference type="ARBA" id="ARBA00022692"/>
    </source>
</evidence>
<protein>
    <submittedName>
        <fullName evidence="15">TonB-dependent receptor</fullName>
    </submittedName>
</protein>
<feature type="domain" description="TonB-dependent receptor-like beta-barrel" evidence="13">
    <location>
        <begin position="517"/>
        <end position="910"/>
    </location>
</feature>
<dbReference type="KEGG" id="cari:FNU76_16775"/>
<dbReference type="InterPro" id="IPR037066">
    <property type="entry name" value="Plug_dom_sf"/>
</dbReference>
<evidence type="ECO:0000259" key="14">
    <source>
        <dbReference type="Pfam" id="PF07715"/>
    </source>
</evidence>
<keyword evidence="9 10" id="KW-0998">Cell outer membrane</keyword>
<dbReference type="InterPro" id="IPR036942">
    <property type="entry name" value="Beta-barrel_TonB_sf"/>
</dbReference>
<accession>A0A516SI99</accession>
<comment type="subcellular location">
    <subcellularLocation>
        <location evidence="1 10">Cell outer membrane</location>
        <topology evidence="1 10">Multi-pass membrane protein</topology>
    </subcellularLocation>
</comment>
<evidence type="ECO:0000313" key="16">
    <source>
        <dbReference type="Proteomes" id="UP000317550"/>
    </source>
</evidence>
<feature type="chain" id="PRO_5027716965" evidence="12">
    <location>
        <begin position="32"/>
        <end position="950"/>
    </location>
</feature>
<keyword evidence="4 10" id="KW-1134">Transmembrane beta strand</keyword>
<evidence type="ECO:0000256" key="2">
    <source>
        <dbReference type="ARBA" id="ARBA00009810"/>
    </source>
</evidence>
<dbReference type="OrthoDB" id="8530571at2"/>
<evidence type="ECO:0000256" key="9">
    <source>
        <dbReference type="ARBA" id="ARBA00023237"/>
    </source>
</evidence>
<dbReference type="Proteomes" id="UP000317550">
    <property type="component" value="Chromosome"/>
</dbReference>
<dbReference type="InterPro" id="IPR012910">
    <property type="entry name" value="Plug_dom"/>
</dbReference>
<dbReference type="Pfam" id="PF07715">
    <property type="entry name" value="Plug"/>
    <property type="match status" value="1"/>
</dbReference>
<evidence type="ECO:0000256" key="6">
    <source>
        <dbReference type="ARBA" id="ARBA00023077"/>
    </source>
</evidence>
<proteinExistence type="inferred from homology"/>
<evidence type="ECO:0000256" key="11">
    <source>
        <dbReference type="RuleBase" id="RU003357"/>
    </source>
</evidence>
<evidence type="ECO:0000256" key="1">
    <source>
        <dbReference type="ARBA" id="ARBA00004571"/>
    </source>
</evidence>
<sequence>MHDWGDSRMRMKQLAYAISLIGLTSAAQVYAEEATQKVEKIEVTGSRIVRTNLSSSTPVLTIGTDTMGNLGMENFADIATALPQFAPSFGSSRSQSTFSGAENSGLNQANLRNLGTNRTLVLINGRRVPGGLSTDTAVDFNAIPTANIERIEVITGGASAVYGSDAVAGVINIITKKNFEGIQLTLDYGRSAEGDNTNPSGSILLGGKFGEQGRGLLTVQWDKQGQVSCKDRYLCAEDFLWNDSAAPARRGPSVYSGIGLGGRFFIGNTSYTRRNGSFVDGNGQLIPFVTAQDGYNRNAQRDLAIPTTRLMVAGDADYKLNDKVKVYTEMNYAQTTTDSAFEGHPFQSSSDLVGGAVAPTIPRNNPFIPTALRNAMPADQTEMTWFQRFAGLGDRGANNDRTMVRVVGGIRGDMESLFGLGSDWRWDVSHVYGRTSVNLSTEGLVGLPELYNGLRVEADPANAGGYRCVDAVARGAGCVPINPFAPYTPAMANYLTKGSSAIGRSIIKDTIASLSGTAFELPAGAVKTSVGAEYRTFSGYLDFDPLSNQGLVTGNQVGDTDFVETKTREYFGEILVPILADKPLVHALNFEGAFRHSSTARDDYNTWKFGGDWAPIESLRFRAQKARAVRSPVPSELSGISTTAGVINDPCAAVRRNINGTRAANCAAAGVPADYAPPQLIDQGVQGFSGGNPNLKPEIATTLTYGMVWQPSFVKNLSITIDRFDVEIKDIITTVSRQTAVDLCYDRGLLCGSVTRGQHPLLPGANYVLRAVNEEQQNVAEQRVAGIDLSVNYNFKLQNYGAFDLSLLSTIYDKATFVPLVGEPELDLLGQAGGSTTDQGFIKMTASANVGYRLGKFKANWNMRHIGKAEMGLGSHEAGFPAIGAHTYHNIRVGYDFAKSSEVYAGITNLFDKKPPFFASGTSGTQALDTIPGYYDVFGRSYFVGLRTKF</sequence>
<keyword evidence="8 15" id="KW-0675">Receptor</keyword>
<keyword evidence="5 10" id="KW-0812">Transmembrane</keyword>
<evidence type="ECO:0000256" key="8">
    <source>
        <dbReference type="ARBA" id="ARBA00023170"/>
    </source>
</evidence>
<dbReference type="GO" id="GO:0009279">
    <property type="term" value="C:cell outer membrane"/>
    <property type="evidence" value="ECO:0007669"/>
    <property type="project" value="UniProtKB-SubCell"/>
</dbReference>
<dbReference type="PANTHER" id="PTHR47234">
    <property type="match status" value="1"/>
</dbReference>
<evidence type="ECO:0000313" key="15">
    <source>
        <dbReference type="EMBL" id="QDQ27866.1"/>
    </source>
</evidence>
<keyword evidence="6 11" id="KW-0798">TonB box</keyword>
<evidence type="ECO:0000256" key="10">
    <source>
        <dbReference type="PROSITE-ProRule" id="PRU01360"/>
    </source>
</evidence>
<dbReference type="SUPFAM" id="SSF56935">
    <property type="entry name" value="Porins"/>
    <property type="match status" value="1"/>
</dbReference>
<evidence type="ECO:0000256" key="3">
    <source>
        <dbReference type="ARBA" id="ARBA00022448"/>
    </source>
</evidence>
<keyword evidence="12" id="KW-0732">Signal</keyword>
<keyword evidence="7 10" id="KW-0472">Membrane</keyword>
<dbReference type="Gene3D" id="2.40.170.20">
    <property type="entry name" value="TonB-dependent receptor, beta-barrel domain"/>
    <property type="match status" value="1"/>
</dbReference>
<keyword evidence="3 10" id="KW-0813">Transport</keyword>
<evidence type="ECO:0000256" key="7">
    <source>
        <dbReference type="ARBA" id="ARBA00023136"/>
    </source>
</evidence>
<dbReference type="PROSITE" id="PS52016">
    <property type="entry name" value="TONB_DEPENDENT_REC_3"/>
    <property type="match status" value="1"/>
</dbReference>
<feature type="domain" description="TonB-dependent receptor plug" evidence="14">
    <location>
        <begin position="54"/>
        <end position="170"/>
    </location>
</feature>
<reference evidence="16" key="1">
    <citation type="submission" date="2019-07" db="EMBL/GenBank/DDBJ databases">
        <title>Chitinimonas sp. nov., isolated from Ny-Alesund, arctica soil.</title>
        <authorList>
            <person name="Xu Q."/>
            <person name="Peng F."/>
        </authorList>
    </citation>
    <scope>NUCLEOTIDE SEQUENCE [LARGE SCALE GENOMIC DNA]</scope>
    <source>
        <strain evidence="16">R3-44</strain>
    </source>
</reference>
<dbReference type="PANTHER" id="PTHR47234:SF2">
    <property type="entry name" value="TONB-DEPENDENT RECEPTOR"/>
    <property type="match status" value="1"/>
</dbReference>
<organism evidence="15 16">
    <name type="scientific">Chitinimonas arctica</name>
    <dbReference type="NCBI Taxonomy" id="2594795"/>
    <lineage>
        <taxon>Bacteria</taxon>
        <taxon>Pseudomonadati</taxon>
        <taxon>Pseudomonadota</taxon>
        <taxon>Betaproteobacteria</taxon>
        <taxon>Neisseriales</taxon>
        <taxon>Chitinibacteraceae</taxon>
        <taxon>Chitinimonas</taxon>
    </lineage>
</organism>
<dbReference type="Pfam" id="PF00593">
    <property type="entry name" value="TonB_dep_Rec_b-barrel"/>
    <property type="match status" value="1"/>
</dbReference>
<gene>
    <name evidence="15" type="ORF">FNU76_16775</name>
</gene>
<dbReference type="AlphaFoldDB" id="A0A516SI99"/>
<evidence type="ECO:0000256" key="12">
    <source>
        <dbReference type="SAM" id="SignalP"/>
    </source>
</evidence>
<dbReference type="Gene3D" id="2.170.130.10">
    <property type="entry name" value="TonB-dependent receptor, plug domain"/>
    <property type="match status" value="1"/>
</dbReference>
<evidence type="ECO:0000256" key="4">
    <source>
        <dbReference type="ARBA" id="ARBA00022452"/>
    </source>
</evidence>
<keyword evidence="16" id="KW-1185">Reference proteome</keyword>
<dbReference type="InterPro" id="IPR000531">
    <property type="entry name" value="Beta-barrel_TonB"/>
</dbReference>
<name>A0A516SI99_9NEIS</name>
<feature type="signal peptide" evidence="12">
    <location>
        <begin position="1"/>
        <end position="31"/>
    </location>
</feature>
<comment type="similarity">
    <text evidence="2 10 11">Belongs to the TonB-dependent receptor family.</text>
</comment>